<dbReference type="EMBL" id="MU853664">
    <property type="protein sequence ID" value="KAK4139422.1"/>
    <property type="molecule type" value="Genomic_DNA"/>
</dbReference>
<keyword evidence="2" id="KW-1185">Reference proteome</keyword>
<proteinExistence type="predicted"/>
<dbReference type="RefSeq" id="XP_062632793.1">
    <property type="nucleotide sequence ID" value="XM_062785048.1"/>
</dbReference>
<protein>
    <recommendedName>
        <fullName evidence="3">SnoaL-like domain-containing protein</fullName>
    </recommendedName>
</protein>
<evidence type="ECO:0000313" key="2">
    <source>
        <dbReference type="Proteomes" id="UP001302676"/>
    </source>
</evidence>
<reference evidence="1" key="2">
    <citation type="submission" date="2023-05" db="EMBL/GenBank/DDBJ databases">
        <authorList>
            <consortium name="Lawrence Berkeley National Laboratory"/>
            <person name="Steindorff A."/>
            <person name="Hensen N."/>
            <person name="Bonometti L."/>
            <person name="Westerberg I."/>
            <person name="Brannstrom I.O."/>
            <person name="Guillou S."/>
            <person name="Cros-Aarteil S."/>
            <person name="Calhoun S."/>
            <person name="Haridas S."/>
            <person name="Kuo A."/>
            <person name="Mondo S."/>
            <person name="Pangilinan J."/>
            <person name="Riley R."/>
            <person name="Labutti K."/>
            <person name="Andreopoulos B."/>
            <person name="Lipzen A."/>
            <person name="Chen C."/>
            <person name="Yanf M."/>
            <person name="Daum C."/>
            <person name="Ng V."/>
            <person name="Clum A."/>
            <person name="Ohm R."/>
            <person name="Martin F."/>
            <person name="Silar P."/>
            <person name="Natvig D."/>
            <person name="Lalanne C."/>
            <person name="Gautier V."/>
            <person name="Ament-Velasquez S.L."/>
            <person name="Kruys A."/>
            <person name="Hutchinson M.I."/>
            <person name="Powell A.J."/>
            <person name="Barry K."/>
            <person name="Miller A.N."/>
            <person name="Grigoriev I.V."/>
            <person name="Debuchy R."/>
            <person name="Gladieux P."/>
            <person name="Thoren M.H."/>
            <person name="Johannesson H."/>
        </authorList>
    </citation>
    <scope>NUCLEOTIDE SEQUENCE</scope>
    <source>
        <strain evidence="1">CBS 141.50</strain>
    </source>
</reference>
<reference evidence="1" key="1">
    <citation type="journal article" date="2023" name="Mol. Phylogenet. Evol.">
        <title>Genome-scale phylogeny and comparative genomics of the fungal order Sordariales.</title>
        <authorList>
            <person name="Hensen N."/>
            <person name="Bonometti L."/>
            <person name="Westerberg I."/>
            <person name="Brannstrom I.O."/>
            <person name="Guillou S."/>
            <person name="Cros-Aarteil S."/>
            <person name="Calhoun S."/>
            <person name="Haridas S."/>
            <person name="Kuo A."/>
            <person name="Mondo S."/>
            <person name="Pangilinan J."/>
            <person name="Riley R."/>
            <person name="LaButti K."/>
            <person name="Andreopoulos B."/>
            <person name="Lipzen A."/>
            <person name="Chen C."/>
            <person name="Yan M."/>
            <person name="Daum C."/>
            <person name="Ng V."/>
            <person name="Clum A."/>
            <person name="Steindorff A."/>
            <person name="Ohm R.A."/>
            <person name="Martin F."/>
            <person name="Silar P."/>
            <person name="Natvig D.O."/>
            <person name="Lalanne C."/>
            <person name="Gautier V."/>
            <person name="Ament-Velasquez S.L."/>
            <person name="Kruys A."/>
            <person name="Hutchinson M.I."/>
            <person name="Powell A.J."/>
            <person name="Barry K."/>
            <person name="Miller A.N."/>
            <person name="Grigoriev I.V."/>
            <person name="Debuchy R."/>
            <person name="Gladieux P."/>
            <person name="Hiltunen Thoren M."/>
            <person name="Johannesson H."/>
        </authorList>
    </citation>
    <scope>NUCLEOTIDE SEQUENCE</scope>
    <source>
        <strain evidence="1">CBS 141.50</strain>
    </source>
</reference>
<evidence type="ECO:0000313" key="1">
    <source>
        <dbReference type="EMBL" id="KAK4139422.1"/>
    </source>
</evidence>
<dbReference type="InterPro" id="IPR032710">
    <property type="entry name" value="NTF2-like_dom_sf"/>
</dbReference>
<name>A0AAN6UUG7_9PEZI</name>
<accession>A0AAN6UUG7</accession>
<dbReference type="AlphaFoldDB" id="A0AAN6UUG7"/>
<dbReference type="SUPFAM" id="SSF54427">
    <property type="entry name" value="NTF2-like"/>
    <property type="match status" value="1"/>
</dbReference>
<sequence>MATTTAQSKATFADQVDTYQAALISLFSGKPEETEADLSRLFTPTFTQRGDRATHDFPAWIGHVRWLRENFPPGSVNLVVTHFLREGNQLAERHIGTMIKSDGTVLRSETFMWVEIAEDGRMASIVETVKGLEEGRQN</sequence>
<evidence type="ECO:0008006" key="3">
    <source>
        <dbReference type="Google" id="ProtNLM"/>
    </source>
</evidence>
<gene>
    <name evidence="1" type="ORF">C8A04DRAFT_40743</name>
</gene>
<comment type="caution">
    <text evidence="1">The sequence shown here is derived from an EMBL/GenBank/DDBJ whole genome shotgun (WGS) entry which is preliminary data.</text>
</comment>
<dbReference type="GeneID" id="87821661"/>
<dbReference type="Proteomes" id="UP001302676">
    <property type="component" value="Unassembled WGS sequence"/>
</dbReference>
<organism evidence="1 2">
    <name type="scientific">Dichotomopilus funicola</name>
    <dbReference type="NCBI Taxonomy" id="1934379"/>
    <lineage>
        <taxon>Eukaryota</taxon>
        <taxon>Fungi</taxon>
        <taxon>Dikarya</taxon>
        <taxon>Ascomycota</taxon>
        <taxon>Pezizomycotina</taxon>
        <taxon>Sordariomycetes</taxon>
        <taxon>Sordariomycetidae</taxon>
        <taxon>Sordariales</taxon>
        <taxon>Chaetomiaceae</taxon>
        <taxon>Dichotomopilus</taxon>
    </lineage>
</organism>